<name>U5NHN5_9ADEN</name>
<dbReference type="EMBL" id="KF477312">
    <property type="protein sequence ID" value="AGX93297.1"/>
    <property type="molecule type" value="Genomic_DNA"/>
</dbReference>
<evidence type="ECO:0000313" key="1">
    <source>
        <dbReference type="EMBL" id="AGX93297.1"/>
    </source>
</evidence>
<dbReference type="OrthoDB" id="18869at10239"/>
<dbReference type="KEGG" id="vg:17400979"/>
<keyword evidence="2" id="KW-1185">Reference proteome</keyword>
<organism evidence="1 2">
    <name type="scientific">turkey adenovirus 4</name>
    <dbReference type="NCBI Taxonomy" id="1408257"/>
    <lineage>
        <taxon>Viruses</taxon>
        <taxon>Varidnaviria</taxon>
        <taxon>Bamfordvirae</taxon>
        <taxon>Preplasmiviricota</taxon>
        <taxon>Polisuviricotina</taxon>
        <taxon>Pharingeaviricetes</taxon>
        <taxon>Rowavirales</taxon>
        <taxon>Adenoviridae</taxon>
        <taxon>Aviadenovirus</taxon>
        <taxon>Aviadenovirus gallopavoquartum</taxon>
        <taxon>Turkey aviadenovirus C</taxon>
    </lineage>
</organism>
<proteinExistence type="predicted"/>
<protein>
    <submittedName>
        <fullName evidence="1">ORF14</fullName>
    </submittedName>
</protein>
<accession>U5NHN5</accession>
<dbReference type="GeneID" id="17400979"/>
<reference evidence="1 2" key="1">
    <citation type="journal article" date="2014" name="J. Gen. Virol.">
        <title>Whole-genome sequences of two turkey adenovirus types reveal the existence of two unknown lineages that merit the establishment of novel species within the genus Aviadenovirus.</title>
        <authorList>
            <person name="Marek A."/>
            <person name="Ballmann M.Z."/>
            <person name="Kosiol C."/>
            <person name="Harrach B."/>
            <person name="Schlotterer C."/>
            <person name="Hess M."/>
        </authorList>
    </citation>
    <scope>NUCLEOTIDE SEQUENCE [LARGE SCALE GENOMIC DNA]</scope>
    <source>
        <strain evidence="1">TNI1</strain>
    </source>
</reference>
<dbReference type="RefSeq" id="YP_008719816.1">
    <property type="nucleotide sequence ID" value="NC_022612.1"/>
</dbReference>
<dbReference type="Proteomes" id="UP000161081">
    <property type="component" value="Segment"/>
</dbReference>
<sequence>MAMSRSVYCDIDYWWDEDNLGDTCDHTFTVVLHSPLRFISALTLFDRNFLTFINGRSMLPFSKEQCYDRDSFPFKLKPFKSTFQIRNTAMIERWTYKNEWKVSYSCNCDEPMSLFCQSLVAVLTQKWFDDLQSQSFPADPFPIHFDHYVNRPVNHCWRCHRANPLSVIDSILNMYHTTGCFARVEAQEQQISIHIPKTHRHFRNMNCFIHLMKSFPYPVLITFS</sequence>
<evidence type="ECO:0000313" key="2">
    <source>
        <dbReference type="Proteomes" id="UP000161081"/>
    </source>
</evidence>